<gene>
    <name evidence="1" type="ORF">ACFO6X_08530</name>
</gene>
<dbReference type="Proteomes" id="UP001596001">
    <property type="component" value="Unassembled WGS sequence"/>
</dbReference>
<evidence type="ECO:0000313" key="2">
    <source>
        <dbReference type="Proteomes" id="UP001596001"/>
    </source>
</evidence>
<dbReference type="EMBL" id="JBHSHJ010000005">
    <property type="protein sequence ID" value="MFC4789024.1"/>
    <property type="molecule type" value="Genomic_DNA"/>
</dbReference>
<reference evidence="2" key="1">
    <citation type="journal article" date="2019" name="Int. J. Syst. Evol. Microbiol.">
        <title>The Global Catalogue of Microorganisms (GCM) 10K type strain sequencing project: providing services to taxonomists for standard genome sequencing and annotation.</title>
        <authorList>
            <consortium name="The Broad Institute Genomics Platform"/>
            <consortium name="The Broad Institute Genome Sequencing Center for Infectious Disease"/>
            <person name="Wu L."/>
            <person name="Ma J."/>
        </authorList>
    </citation>
    <scope>NUCLEOTIDE SEQUENCE [LARGE SCALE GENOMIC DNA]</scope>
    <source>
        <strain evidence="2">CCUG 49452</strain>
    </source>
</reference>
<accession>A0ABV9QE73</accession>
<proteinExistence type="predicted"/>
<protein>
    <submittedName>
        <fullName evidence="1">Uncharacterized protein</fullName>
    </submittedName>
</protein>
<name>A0ABV9QE73_9BURK</name>
<keyword evidence="2" id="KW-1185">Reference proteome</keyword>
<sequence length="50" mass="5394">MLNPDCLMAKEEFGTVVATGEMLAQSNMRTPTASALCILGMNAEAFRATW</sequence>
<organism evidence="1 2">
    <name type="scientific">Giesbergeria sinuosa</name>
    <dbReference type="NCBI Taxonomy" id="80883"/>
    <lineage>
        <taxon>Bacteria</taxon>
        <taxon>Pseudomonadati</taxon>
        <taxon>Pseudomonadota</taxon>
        <taxon>Betaproteobacteria</taxon>
        <taxon>Burkholderiales</taxon>
        <taxon>Comamonadaceae</taxon>
        <taxon>Giesbergeria</taxon>
    </lineage>
</organism>
<evidence type="ECO:0000313" key="1">
    <source>
        <dbReference type="EMBL" id="MFC4789024.1"/>
    </source>
</evidence>
<comment type="caution">
    <text evidence="1">The sequence shown here is derived from an EMBL/GenBank/DDBJ whole genome shotgun (WGS) entry which is preliminary data.</text>
</comment>